<proteinExistence type="predicted"/>
<accession>A0A0C3DQT6</accession>
<dbReference type="AlphaFoldDB" id="A0A0C3DQT6"/>
<dbReference type="InParanoid" id="A0A0C3DQT6"/>
<gene>
    <name evidence="1" type="ORF">SCLCIDRAFT_67614</name>
</gene>
<sequence>PHAFSREVVLKRVAEFVVCDDQSLALANKATFRNCLVAMRPSATNIDLPTTHDICMYIHNAFVDLLQDLKDNIQVGSS</sequence>
<name>A0A0C3DQT6_9AGAM</name>
<protein>
    <submittedName>
        <fullName evidence="1">Uncharacterized protein</fullName>
    </submittedName>
</protein>
<feature type="non-terminal residue" evidence="1">
    <location>
        <position position="1"/>
    </location>
</feature>
<dbReference type="Proteomes" id="UP000053989">
    <property type="component" value="Unassembled WGS sequence"/>
</dbReference>
<keyword evidence="2" id="KW-1185">Reference proteome</keyword>
<evidence type="ECO:0000313" key="1">
    <source>
        <dbReference type="EMBL" id="KIM58356.1"/>
    </source>
</evidence>
<dbReference type="HOGENOM" id="CLU_136331_1_0_1"/>
<dbReference type="OrthoDB" id="3157803at2759"/>
<organism evidence="1 2">
    <name type="scientific">Scleroderma citrinum Foug A</name>
    <dbReference type="NCBI Taxonomy" id="1036808"/>
    <lineage>
        <taxon>Eukaryota</taxon>
        <taxon>Fungi</taxon>
        <taxon>Dikarya</taxon>
        <taxon>Basidiomycota</taxon>
        <taxon>Agaricomycotina</taxon>
        <taxon>Agaricomycetes</taxon>
        <taxon>Agaricomycetidae</taxon>
        <taxon>Boletales</taxon>
        <taxon>Sclerodermatineae</taxon>
        <taxon>Sclerodermataceae</taxon>
        <taxon>Scleroderma</taxon>
    </lineage>
</organism>
<feature type="non-terminal residue" evidence="1">
    <location>
        <position position="78"/>
    </location>
</feature>
<dbReference type="EMBL" id="KN822087">
    <property type="protein sequence ID" value="KIM58356.1"/>
    <property type="molecule type" value="Genomic_DNA"/>
</dbReference>
<reference evidence="2" key="2">
    <citation type="submission" date="2015-01" db="EMBL/GenBank/DDBJ databases">
        <title>Evolutionary Origins and Diversification of the Mycorrhizal Mutualists.</title>
        <authorList>
            <consortium name="DOE Joint Genome Institute"/>
            <consortium name="Mycorrhizal Genomics Consortium"/>
            <person name="Kohler A."/>
            <person name="Kuo A."/>
            <person name="Nagy L.G."/>
            <person name="Floudas D."/>
            <person name="Copeland A."/>
            <person name="Barry K.W."/>
            <person name="Cichocki N."/>
            <person name="Veneault-Fourrey C."/>
            <person name="LaButti K."/>
            <person name="Lindquist E.A."/>
            <person name="Lipzen A."/>
            <person name="Lundell T."/>
            <person name="Morin E."/>
            <person name="Murat C."/>
            <person name="Riley R."/>
            <person name="Ohm R."/>
            <person name="Sun H."/>
            <person name="Tunlid A."/>
            <person name="Henrissat B."/>
            <person name="Grigoriev I.V."/>
            <person name="Hibbett D.S."/>
            <person name="Martin F."/>
        </authorList>
    </citation>
    <scope>NUCLEOTIDE SEQUENCE [LARGE SCALE GENOMIC DNA]</scope>
    <source>
        <strain evidence="2">Foug A</strain>
    </source>
</reference>
<evidence type="ECO:0000313" key="2">
    <source>
        <dbReference type="Proteomes" id="UP000053989"/>
    </source>
</evidence>
<reference evidence="1 2" key="1">
    <citation type="submission" date="2014-04" db="EMBL/GenBank/DDBJ databases">
        <authorList>
            <consortium name="DOE Joint Genome Institute"/>
            <person name="Kuo A."/>
            <person name="Kohler A."/>
            <person name="Nagy L.G."/>
            <person name="Floudas D."/>
            <person name="Copeland A."/>
            <person name="Barry K.W."/>
            <person name="Cichocki N."/>
            <person name="Veneault-Fourrey C."/>
            <person name="LaButti K."/>
            <person name="Lindquist E.A."/>
            <person name="Lipzen A."/>
            <person name="Lundell T."/>
            <person name="Morin E."/>
            <person name="Murat C."/>
            <person name="Sun H."/>
            <person name="Tunlid A."/>
            <person name="Henrissat B."/>
            <person name="Grigoriev I.V."/>
            <person name="Hibbett D.S."/>
            <person name="Martin F."/>
            <person name="Nordberg H.P."/>
            <person name="Cantor M.N."/>
            <person name="Hua S.X."/>
        </authorList>
    </citation>
    <scope>NUCLEOTIDE SEQUENCE [LARGE SCALE GENOMIC DNA]</scope>
    <source>
        <strain evidence="1 2">Foug A</strain>
    </source>
</reference>